<evidence type="ECO:0000313" key="2">
    <source>
        <dbReference type="EMBL" id="NCN64595.1"/>
    </source>
</evidence>
<accession>A0A8J7YV69</accession>
<reference evidence="2" key="1">
    <citation type="submission" date="2019-11" db="EMBL/GenBank/DDBJ databases">
        <title>Lipid analysis of CO2-rich subsurface aquifers suggests an autotrophy-based deep biosphere with lysolipids enriched in CPR bacteria.</title>
        <authorList>
            <person name="Probst A.J."/>
            <person name="Elling F.J."/>
            <person name="Castelle C.J."/>
            <person name="Zhu Q."/>
            <person name="Elvert M."/>
            <person name="Birarda G."/>
            <person name="Holman H.-Y."/>
            <person name="Lane K.R."/>
            <person name="Ladd B."/>
            <person name="Ryan M.C."/>
            <person name="Woyke T."/>
            <person name="Hinrichs K.-U."/>
            <person name="Banfield J.F."/>
        </authorList>
    </citation>
    <scope>NUCLEOTIDE SEQUENCE</scope>
    <source>
        <strain evidence="2">CG_2015-01_33_1645</strain>
    </source>
</reference>
<evidence type="ECO:0000313" key="3">
    <source>
        <dbReference type="Proteomes" id="UP000768163"/>
    </source>
</evidence>
<sequence>MKIDAFWIIVLALLMMPIIVLLIDMPKTILIMLMIILTPILIINILMLLSRRIRGAVLNILIWFWVVLKYPHISKEMMIIMIKKGQLMSQMIVRKMLLRIVFLPAIIYANIKTISQMIKIIMIRMNVNPVMAEKAGLIVEVISIIMIILLMMIIQNIILPAIS</sequence>
<protein>
    <submittedName>
        <fullName evidence="2">Uncharacterized protein</fullName>
    </submittedName>
</protein>
<organism evidence="2 3">
    <name type="scientific">Candidatus Altarchaeum hamiconexum</name>
    <dbReference type="NCBI Taxonomy" id="1803513"/>
    <lineage>
        <taxon>Archaea</taxon>
        <taxon>Candidatus Altarchaeota</taxon>
        <taxon>Candidatus Altiarchaeia</taxon>
        <taxon>Candidatus Altarchaeales</taxon>
        <taxon>Candidatus Altarchaeaceae</taxon>
        <taxon>Candidatus Altarchaeum</taxon>
    </lineage>
</organism>
<keyword evidence="1" id="KW-0472">Membrane</keyword>
<dbReference type="AlphaFoldDB" id="A0A8J7YV69"/>
<feature type="transmembrane region" description="Helical" evidence="1">
    <location>
        <begin position="135"/>
        <end position="158"/>
    </location>
</feature>
<evidence type="ECO:0000256" key="1">
    <source>
        <dbReference type="SAM" id="Phobius"/>
    </source>
</evidence>
<comment type="caution">
    <text evidence="2">The sequence shown here is derived from an EMBL/GenBank/DDBJ whole genome shotgun (WGS) entry which is preliminary data.</text>
</comment>
<feature type="transmembrane region" description="Helical" evidence="1">
    <location>
        <begin position="29"/>
        <end position="49"/>
    </location>
</feature>
<feature type="transmembrane region" description="Helical" evidence="1">
    <location>
        <begin position="56"/>
        <end position="73"/>
    </location>
</feature>
<proteinExistence type="predicted"/>
<name>A0A8J7YV69_9ARCH</name>
<keyword evidence="1" id="KW-0812">Transmembrane</keyword>
<keyword evidence="1" id="KW-1133">Transmembrane helix</keyword>
<dbReference type="Proteomes" id="UP000768163">
    <property type="component" value="Unassembled WGS sequence"/>
</dbReference>
<dbReference type="EMBL" id="JAACVF010000017">
    <property type="protein sequence ID" value="NCN64595.1"/>
    <property type="molecule type" value="Genomic_DNA"/>
</dbReference>
<gene>
    <name evidence="2" type="ORF">GW910_00735</name>
</gene>
<feature type="transmembrane region" description="Helical" evidence="1">
    <location>
        <begin position="5"/>
        <end position="23"/>
    </location>
</feature>
<feature type="transmembrane region" description="Helical" evidence="1">
    <location>
        <begin position="96"/>
        <end position="114"/>
    </location>
</feature>